<comment type="subcellular location">
    <subcellularLocation>
        <location evidence="1 6">Nucleus</location>
    </subcellularLocation>
</comment>
<dbReference type="InterPro" id="IPR001699">
    <property type="entry name" value="TF_T-box"/>
</dbReference>
<dbReference type="PANTHER" id="PTHR11267:SF32">
    <property type="entry name" value="MAX GENE-ASSOCIATED PROTEIN"/>
    <property type="match status" value="1"/>
</dbReference>
<dbReference type="GO" id="GO:0045893">
    <property type="term" value="P:positive regulation of DNA-templated transcription"/>
    <property type="evidence" value="ECO:0007669"/>
    <property type="project" value="InterPro"/>
</dbReference>
<dbReference type="GO" id="GO:0000981">
    <property type="term" value="F:DNA-binding transcription factor activity, RNA polymerase II-specific"/>
    <property type="evidence" value="ECO:0007669"/>
    <property type="project" value="TreeGrafter"/>
</dbReference>
<dbReference type="GO" id="GO:0000785">
    <property type="term" value="C:chromatin"/>
    <property type="evidence" value="ECO:0007669"/>
    <property type="project" value="TreeGrafter"/>
</dbReference>
<dbReference type="GO" id="GO:0005634">
    <property type="term" value="C:nucleus"/>
    <property type="evidence" value="ECO:0007669"/>
    <property type="project" value="UniProtKB-SubCell"/>
</dbReference>
<evidence type="ECO:0000256" key="3">
    <source>
        <dbReference type="ARBA" id="ARBA00023125"/>
    </source>
</evidence>
<organism evidence="8 9">
    <name type="scientific">Scleropages formosus</name>
    <name type="common">Asian bonytongue</name>
    <name type="synonym">Osteoglossum formosum</name>
    <dbReference type="NCBI Taxonomy" id="113540"/>
    <lineage>
        <taxon>Eukaryota</taxon>
        <taxon>Metazoa</taxon>
        <taxon>Chordata</taxon>
        <taxon>Craniata</taxon>
        <taxon>Vertebrata</taxon>
        <taxon>Euteleostomi</taxon>
        <taxon>Actinopterygii</taxon>
        <taxon>Neopterygii</taxon>
        <taxon>Teleostei</taxon>
        <taxon>Osteoglossocephala</taxon>
        <taxon>Osteoglossomorpha</taxon>
        <taxon>Osteoglossiformes</taxon>
        <taxon>Osteoglossidae</taxon>
        <taxon>Scleropages</taxon>
    </lineage>
</organism>
<dbReference type="GeneTree" id="ENSGT00940000156269"/>
<dbReference type="PANTHER" id="PTHR11267">
    <property type="entry name" value="T-BOX PROTEIN-RELATED"/>
    <property type="match status" value="1"/>
</dbReference>
<evidence type="ECO:0000256" key="4">
    <source>
        <dbReference type="ARBA" id="ARBA00023163"/>
    </source>
</evidence>
<protein>
    <recommendedName>
        <fullName evidence="7">T-box domain-containing protein</fullName>
    </recommendedName>
</protein>
<dbReference type="AlphaFoldDB" id="A0A8D0CM35"/>
<name>A0A8D0CM35_SCLFO</name>
<reference evidence="8 9" key="1">
    <citation type="submission" date="2019-04" db="EMBL/GenBank/DDBJ databases">
        <authorList>
            <consortium name="Wellcome Sanger Institute Data Sharing"/>
        </authorList>
    </citation>
    <scope>NUCLEOTIDE SEQUENCE [LARGE SCALE GENOMIC DNA]</scope>
</reference>
<dbReference type="InterPro" id="IPR008967">
    <property type="entry name" value="p53-like_TF_DNA-bd_sf"/>
</dbReference>
<accession>A0A8D0CM35</accession>
<dbReference type="Gene3D" id="2.60.40.820">
    <property type="entry name" value="Transcription factor, T-box"/>
    <property type="match status" value="1"/>
</dbReference>
<dbReference type="GO" id="GO:0001708">
    <property type="term" value="P:cell fate specification"/>
    <property type="evidence" value="ECO:0007669"/>
    <property type="project" value="TreeGrafter"/>
</dbReference>
<dbReference type="InterPro" id="IPR036960">
    <property type="entry name" value="T-box_sf"/>
</dbReference>
<dbReference type="Ensembl" id="ENSSFOT00015072191.1">
    <property type="protein sequence ID" value="ENSSFOP00015076558.1"/>
    <property type="gene ID" value="ENSSFOG00015025292.1"/>
</dbReference>
<dbReference type="FunFam" id="2.60.40.820:FF:000009">
    <property type="entry name" value="MAX gene-associated protein isoform X1"/>
    <property type="match status" value="1"/>
</dbReference>
<keyword evidence="5 6" id="KW-0539">Nucleus</keyword>
<sequence>LETFMSADQGILVTNHEANLATASSQSAPVVGLPPYIPSHSLVSCTTRSDEQPENLPPESTCKGVKVTLDNNNMWNEFYRCKTEMILTKQGRRMFPYCRFRISGMEPFQRYILVMDIAPMDNHRYKWTGRQWEPNGKAEPHVLGRVFIHPESPSLGHYWMQNPVSFYKLKVTNNTLDQEGHVILHSMHRYLPRLHVVPADKATEVIQLNGPDVMTFTFPQTEFFAVTAYQNLRITQLKIDYNPFAKGFREDGPVGKAKLDLSDPSLELSGSTVGSEEKFLKKSQESPVENSGDIDSYVIDKELVQMKDYGNGFLGNGISAVKAIPTDLR</sequence>
<dbReference type="GO" id="GO:0000978">
    <property type="term" value="F:RNA polymerase II cis-regulatory region sequence-specific DNA binding"/>
    <property type="evidence" value="ECO:0007669"/>
    <property type="project" value="InterPro"/>
</dbReference>
<proteinExistence type="predicted"/>
<feature type="domain" description="T-box" evidence="7">
    <location>
        <begin position="69"/>
        <end position="250"/>
    </location>
</feature>
<dbReference type="SMART" id="SM00425">
    <property type="entry name" value="TBOX"/>
    <property type="match status" value="1"/>
</dbReference>
<keyword evidence="2" id="KW-0805">Transcription regulation</keyword>
<dbReference type="Proteomes" id="UP000694397">
    <property type="component" value="Chromosome 15"/>
</dbReference>
<evidence type="ECO:0000256" key="1">
    <source>
        <dbReference type="ARBA" id="ARBA00004123"/>
    </source>
</evidence>
<evidence type="ECO:0000256" key="5">
    <source>
        <dbReference type="ARBA" id="ARBA00023242"/>
    </source>
</evidence>
<dbReference type="InterPro" id="IPR018186">
    <property type="entry name" value="TF_T-box_CS"/>
</dbReference>
<dbReference type="SUPFAM" id="SSF49417">
    <property type="entry name" value="p53-like transcription factors"/>
    <property type="match status" value="1"/>
</dbReference>
<evidence type="ECO:0000256" key="2">
    <source>
        <dbReference type="ARBA" id="ARBA00023015"/>
    </source>
</evidence>
<dbReference type="Pfam" id="PF00907">
    <property type="entry name" value="T-box"/>
    <property type="match status" value="1"/>
</dbReference>
<dbReference type="PRINTS" id="PR00937">
    <property type="entry name" value="TBOX"/>
</dbReference>
<keyword evidence="3 6" id="KW-0238">DNA-binding</keyword>
<evidence type="ECO:0000313" key="9">
    <source>
        <dbReference type="Proteomes" id="UP000694397"/>
    </source>
</evidence>
<evidence type="ECO:0000259" key="7">
    <source>
        <dbReference type="PROSITE" id="PS50252"/>
    </source>
</evidence>
<keyword evidence="9" id="KW-1185">Reference proteome</keyword>
<dbReference type="PROSITE" id="PS50252">
    <property type="entry name" value="TBOX_3"/>
    <property type="match status" value="1"/>
</dbReference>
<dbReference type="PROSITE" id="PS01264">
    <property type="entry name" value="TBOX_2"/>
    <property type="match status" value="1"/>
</dbReference>
<evidence type="ECO:0000256" key="6">
    <source>
        <dbReference type="PROSITE-ProRule" id="PRU00201"/>
    </source>
</evidence>
<evidence type="ECO:0000313" key="8">
    <source>
        <dbReference type="Ensembl" id="ENSSFOP00015076558.1"/>
    </source>
</evidence>
<reference evidence="8" key="2">
    <citation type="submission" date="2025-08" db="UniProtKB">
        <authorList>
            <consortium name="Ensembl"/>
        </authorList>
    </citation>
    <scope>IDENTIFICATION</scope>
</reference>
<dbReference type="InterPro" id="IPR046360">
    <property type="entry name" value="T-box_DNA-bd"/>
</dbReference>
<keyword evidence="4" id="KW-0804">Transcription</keyword>
<dbReference type="OrthoDB" id="7442607at2759"/>
<reference evidence="8" key="3">
    <citation type="submission" date="2025-09" db="UniProtKB">
        <authorList>
            <consortium name="Ensembl"/>
        </authorList>
    </citation>
    <scope>IDENTIFICATION</scope>
</reference>
<comment type="caution">
    <text evidence="6">Lacks conserved residue(s) required for the propagation of feature annotation.</text>
</comment>
<dbReference type="CDD" id="cd20195">
    <property type="entry name" value="T-box_MGA-like"/>
    <property type="match status" value="1"/>
</dbReference>